<evidence type="ECO:0000259" key="9">
    <source>
        <dbReference type="Pfam" id="PF18055"/>
    </source>
</evidence>
<dbReference type="Gene3D" id="2.20.25.530">
    <property type="match status" value="1"/>
</dbReference>
<accession>A0A9Q1M2L7</accession>
<dbReference type="SMART" id="SM00753">
    <property type="entry name" value="PAM"/>
    <property type="match status" value="1"/>
</dbReference>
<evidence type="ECO:0000256" key="5">
    <source>
        <dbReference type="ARBA" id="ARBA00033464"/>
    </source>
</evidence>
<evidence type="ECO:0000256" key="6">
    <source>
        <dbReference type="SAM" id="MobiDB-lite"/>
    </source>
</evidence>
<sequence>MDLKFTPKTRPISAPIPNLCKTSSTNTSPPRGFSCVTKVSMAWWEGIDEARVLIAPEPSKDGNKVKQLLSLRHPKSGNATCYLCVDGSLQELHWFKQSYGSWFLGDYICEDGRLYTATPVDPVFVLLPIFEEARMKKKDDPGKFRQVDEIIYVAGYPGYQHFSSVAENCMQVVCDVKDNGMTKFFRLNDEKVLKWLCLKVIQLKKTLLTLDKNYAARDKKEILTDAVSIIGEYLKDEPWLKLLCCKLSIDLQDDTNSSNSEIHSSPAENSFKPFNHEQGKSEGQEKNTRSKRQTKKIKVETNSLNIKDMFKLSQGLITVHANYNSTSIRLRALGDLFLRPSLSVLNLLAVTMSSSYLPATTDSLAQASETTTPSEAISILYRILENPSSSSEALRIKEQAIFNLSDLLSQEKRAEDLQKLLVQLRPFFSLIPKAKTAKIVNKGIVDAVAKIPGTSDLQITLCKEIVQWARSEKRTFLRQRVEAKLAALLMESKEYSEALTLLSGLIKEVRRLDDKLLLVEIDLLESQLHFSLRNLPKAKAALTAARTAANAIYVPPSQQGAIDLQSGILHAEEKDYKTAYSYFYEAFEAFNALAHDSKDSSSKKDLNAKAKAIYSLKYMLLCKIMVSQADDVAGIISSRGLDYLGPELDAMKAVADAHSSDL</sequence>
<keyword evidence="3" id="KW-0539">Nucleus</keyword>
<dbReference type="GO" id="GO:0032299">
    <property type="term" value="C:ribonuclease H2 complex"/>
    <property type="evidence" value="ECO:0007669"/>
    <property type="project" value="InterPro"/>
</dbReference>
<evidence type="ECO:0000313" key="11">
    <source>
        <dbReference type="Proteomes" id="UP001152561"/>
    </source>
</evidence>
<organism evidence="10 11">
    <name type="scientific">Anisodus acutangulus</name>
    <dbReference type="NCBI Taxonomy" id="402998"/>
    <lineage>
        <taxon>Eukaryota</taxon>
        <taxon>Viridiplantae</taxon>
        <taxon>Streptophyta</taxon>
        <taxon>Embryophyta</taxon>
        <taxon>Tracheophyta</taxon>
        <taxon>Spermatophyta</taxon>
        <taxon>Magnoliopsida</taxon>
        <taxon>eudicotyledons</taxon>
        <taxon>Gunneridae</taxon>
        <taxon>Pentapetalae</taxon>
        <taxon>asterids</taxon>
        <taxon>lamiids</taxon>
        <taxon>Solanales</taxon>
        <taxon>Solanaceae</taxon>
        <taxon>Solanoideae</taxon>
        <taxon>Hyoscyameae</taxon>
        <taxon>Anisodus</taxon>
    </lineage>
</organism>
<dbReference type="Pfam" id="PF18055">
    <property type="entry name" value="RPN6_N"/>
    <property type="match status" value="1"/>
</dbReference>
<dbReference type="Gene3D" id="1.10.20.120">
    <property type="match status" value="1"/>
</dbReference>
<dbReference type="Pfam" id="PF09468">
    <property type="entry name" value="RNase_H2-Ydr279"/>
    <property type="match status" value="1"/>
</dbReference>
<comment type="subcellular location">
    <subcellularLocation>
        <location evidence="1">Nucleus</location>
    </subcellularLocation>
</comment>
<dbReference type="GO" id="GO:0005654">
    <property type="term" value="C:nucleoplasm"/>
    <property type="evidence" value="ECO:0007669"/>
    <property type="project" value="TreeGrafter"/>
</dbReference>
<dbReference type="InterPro" id="IPR040773">
    <property type="entry name" value="Rpn6_N"/>
</dbReference>
<proteinExistence type="predicted"/>
<feature type="domain" description="26S proteasome regulatory subunit Rpn6 N-terminal" evidence="9">
    <location>
        <begin position="365"/>
        <end position="480"/>
    </location>
</feature>
<evidence type="ECO:0000256" key="4">
    <source>
        <dbReference type="ARBA" id="ARBA00024778"/>
    </source>
</evidence>
<dbReference type="CDD" id="cd09270">
    <property type="entry name" value="RNase_H2-B"/>
    <property type="match status" value="1"/>
</dbReference>
<name>A0A9Q1M2L7_9SOLA</name>
<dbReference type="Pfam" id="PF17745">
    <property type="entry name" value="Ydr279_N"/>
    <property type="match status" value="1"/>
</dbReference>
<dbReference type="OrthoDB" id="29098at2759"/>
<dbReference type="GO" id="GO:0006401">
    <property type="term" value="P:RNA catabolic process"/>
    <property type="evidence" value="ECO:0007669"/>
    <property type="project" value="TreeGrafter"/>
</dbReference>
<feature type="compositionally biased region" description="Polar residues" evidence="6">
    <location>
        <begin position="255"/>
        <end position="268"/>
    </location>
</feature>
<dbReference type="PANTHER" id="PTHR13383:SF11">
    <property type="entry name" value="RIBONUCLEASE H2 SUBUNIT B"/>
    <property type="match status" value="1"/>
</dbReference>
<feature type="compositionally biased region" description="Basic and acidic residues" evidence="6">
    <location>
        <begin position="274"/>
        <end position="288"/>
    </location>
</feature>
<evidence type="ECO:0000256" key="1">
    <source>
        <dbReference type="ARBA" id="ARBA00004123"/>
    </source>
</evidence>
<comment type="caution">
    <text evidence="10">The sequence shown here is derived from an EMBL/GenBank/DDBJ whole genome shotgun (WGS) entry which is preliminary data.</text>
</comment>
<evidence type="ECO:0000259" key="8">
    <source>
        <dbReference type="Pfam" id="PF17745"/>
    </source>
</evidence>
<dbReference type="EMBL" id="JAJAGQ010000012">
    <property type="protein sequence ID" value="KAJ8547973.1"/>
    <property type="molecule type" value="Genomic_DNA"/>
</dbReference>
<dbReference type="AlphaFoldDB" id="A0A9Q1M2L7"/>
<dbReference type="InterPro" id="IPR041195">
    <property type="entry name" value="Rnh202_N"/>
</dbReference>
<evidence type="ECO:0000313" key="10">
    <source>
        <dbReference type="EMBL" id="KAJ8547973.1"/>
    </source>
</evidence>
<dbReference type="PANTHER" id="PTHR13383">
    <property type="entry name" value="RIBONUCLEASE H2 SUBUNIT B"/>
    <property type="match status" value="1"/>
</dbReference>
<dbReference type="Proteomes" id="UP001152561">
    <property type="component" value="Unassembled WGS sequence"/>
</dbReference>
<evidence type="ECO:0000259" key="7">
    <source>
        <dbReference type="Pfam" id="PF09468"/>
    </source>
</evidence>
<dbReference type="FunFam" id="2.20.25.530:FF:000002">
    <property type="entry name" value="Ribonuclease H2 subunit B"/>
    <property type="match status" value="1"/>
</dbReference>
<evidence type="ECO:0000256" key="3">
    <source>
        <dbReference type="ARBA" id="ARBA00023242"/>
    </source>
</evidence>
<comment type="function">
    <text evidence="4">Non catalytic subunit of RNase H2, an endonuclease that specifically degrades the RNA of RNA:DNA hybrids. Participates in DNA replication, possibly by mediating the removal of lagging-strand Okazaki fragment RNA primers during DNA replication. Mediates the excision of single ribonucleotides from DNA:RNA duplexes.</text>
</comment>
<reference evidence="11" key="1">
    <citation type="journal article" date="2023" name="Proc. Natl. Acad. Sci. U.S.A.">
        <title>Genomic and structural basis for evolution of tropane alkaloid biosynthesis.</title>
        <authorList>
            <person name="Wanga Y.-J."/>
            <person name="Taina T."/>
            <person name="Yua J.-Y."/>
            <person name="Lia J."/>
            <person name="Xua B."/>
            <person name="Chenc J."/>
            <person name="D'Auriad J.C."/>
            <person name="Huanga J.-P."/>
            <person name="Huanga S.-X."/>
        </authorList>
    </citation>
    <scope>NUCLEOTIDE SEQUENCE [LARGE SCALE GENOMIC DNA]</scope>
    <source>
        <strain evidence="11">cv. KIB-2019</strain>
    </source>
</reference>
<dbReference type="Gene3D" id="1.25.40.570">
    <property type="match status" value="1"/>
</dbReference>
<feature type="domain" description="Ribonuclease H2 subunit B wHTH" evidence="7">
    <location>
        <begin position="124"/>
        <end position="207"/>
    </location>
</feature>
<evidence type="ECO:0000256" key="2">
    <source>
        <dbReference type="ARBA" id="ARBA00019062"/>
    </source>
</evidence>
<feature type="region of interest" description="Disordered" evidence="6">
    <location>
        <begin position="255"/>
        <end position="297"/>
    </location>
</feature>
<protein>
    <recommendedName>
        <fullName evidence="2">Ribonuclease H2 subunit B</fullName>
    </recommendedName>
    <alternativeName>
        <fullName evidence="5">Ribonuclease HI subunit B</fullName>
    </alternativeName>
</protein>
<gene>
    <name evidence="10" type="ORF">K7X08_021209</name>
</gene>
<keyword evidence="11" id="KW-1185">Reference proteome</keyword>
<dbReference type="InterPro" id="IPR040456">
    <property type="entry name" value="RNase_H2_suB"/>
</dbReference>
<dbReference type="InterPro" id="IPR019024">
    <property type="entry name" value="RNase_H2_suB_wHTH"/>
</dbReference>
<feature type="domain" description="Rnh202 triple barrel" evidence="8">
    <location>
        <begin position="65"/>
        <end position="121"/>
    </location>
</feature>